<proteinExistence type="predicted"/>
<dbReference type="RefSeq" id="WP_184133721.1">
    <property type="nucleotide sequence ID" value="NZ_JACHKT010000011.1"/>
</dbReference>
<keyword evidence="2" id="KW-1185">Reference proteome</keyword>
<dbReference type="AlphaFoldDB" id="A0A841ESS6"/>
<accession>A0A841ESS6</accession>
<reference evidence="1 2" key="1">
    <citation type="submission" date="2020-08" db="EMBL/GenBank/DDBJ databases">
        <title>Functional genomics of gut bacteria from endangered species of beetles.</title>
        <authorList>
            <person name="Carlos-Shanley C."/>
        </authorList>
    </citation>
    <scope>NUCLEOTIDE SEQUENCE [LARGE SCALE GENOMIC DNA]</scope>
    <source>
        <strain evidence="1 2">S00070</strain>
    </source>
</reference>
<sequence length="273" mass="32281">MKKAIVFIIIFLSKSILGISQSVNSLEFKEDYSKLFQVVVQKDKENSFVIIYPNNKLEASDVFSDLTNNNTLYLHYILENYSSFEKSKLDDCKNDTKKLKEVFIEELKKDNYFQKNVNNLLYWYLNSKKVFGLNNNYGLLEKEKITKEQLFLTASKFFHAVMVKPDSSIYFKVCVGYNGFKGKLVTKESHPLVEAFCFMTVMDFAQEDEANYYQDFKLNVKKLSKEYLELSSEQRLIRIREKMYQIMENNEDLKKILLSEYEKKKSMLGFELE</sequence>
<name>A0A841ESS6_9BACT</name>
<dbReference type="Proteomes" id="UP000524404">
    <property type="component" value="Unassembled WGS sequence"/>
</dbReference>
<dbReference type="EMBL" id="JACHKT010000011">
    <property type="protein sequence ID" value="MBB6003320.1"/>
    <property type="molecule type" value="Genomic_DNA"/>
</dbReference>
<evidence type="ECO:0000313" key="1">
    <source>
        <dbReference type="EMBL" id="MBB6003320.1"/>
    </source>
</evidence>
<comment type="caution">
    <text evidence="1">The sequence shown here is derived from an EMBL/GenBank/DDBJ whole genome shotgun (WGS) entry which is preliminary data.</text>
</comment>
<evidence type="ECO:0000313" key="2">
    <source>
        <dbReference type="Proteomes" id="UP000524404"/>
    </source>
</evidence>
<protein>
    <submittedName>
        <fullName evidence="1">Uncharacterized protein</fullName>
    </submittedName>
</protein>
<gene>
    <name evidence="1" type="ORF">HNP25_001973</name>
</gene>
<organism evidence="1 2">
    <name type="scientific">Arcicella rosea</name>
    <dbReference type="NCBI Taxonomy" id="502909"/>
    <lineage>
        <taxon>Bacteria</taxon>
        <taxon>Pseudomonadati</taxon>
        <taxon>Bacteroidota</taxon>
        <taxon>Cytophagia</taxon>
        <taxon>Cytophagales</taxon>
        <taxon>Flectobacillaceae</taxon>
        <taxon>Arcicella</taxon>
    </lineage>
</organism>